<dbReference type="OrthoDB" id="10062329at2759"/>
<dbReference type="AlphaFoldDB" id="A0A3S1CF11"/>
<dbReference type="SMART" id="SM01126">
    <property type="entry name" value="DDE_Tnp_IS1595"/>
    <property type="match status" value="1"/>
</dbReference>
<name>A0A3S1CF11_ELYCH</name>
<organism evidence="2 3">
    <name type="scientific">Elysia chlorotica</name>
    <name type="common">Eastern emerald elysia</name>
    <name type="synonym">Sea slug</name>
    <dbReference type="NCBI Taxonomy" id="188477"/>
    <lineage>
        <taxon>Eukaryota</taxon>
        <taxon>Metazoa</taxon>
        <taxon>Spiralia</taxon>
        <taxon>Lophotrochozoa</taxon>
        <taxon>Mollusca</taxon>
        <taxon>Gastropoda</taxon>
        <taxon>Heterobranchia</taxon>
        <taxon>Euthyneura</taxon>
        <taxon>Panpulmonata</taxon>
        <taxon>Sacoglossa</taxon>
        <taxon>Placobranchoidea</taxon>
        <taxon>Plakobranchidae</taxon>
        <taxon>Elysia</taxon>
    </lineage>
</organism>
<feature type="domain" description="ISXO2-like transposase" evidence="1">
    <location>
        <begin position="253"/>
        <end position="380"/>
    </location>
</feature>
<comment type="caution">
    <text evidence="2">The sequence shown here is derived from an EMBL/GenBank/DDBJ whole genome shotgun (WGS) entry which is preliminary data.</text>
</comment>
<dbReference type="PANTHER" id="PTHR47163">
    <property type="entry name" value="DDE_TNP_IS1595 DOMAIN-CONTAINING PROTEIN"/>
    <property type="match status" value="1"/>
</dbReference>
<dbReference type="Pfam" id="PF12762">
    <property type="entry name" value="DDE_Tnp_IS1595"/>
    <property type="match status" value="1"/>
</dbReference>
<evidence type="ECO:0000313" key="2">
    <source>
        <dbReference type="EMBL" id="RUS90899.1"/>
    </source>
</evidence>
<accession>A0A3S1CF11</accession>
<evidence type="ECO:0000313" key="3">
    <source>
        <dbReference type="Proteomes" id="UP000271974"/>
    </source>
</evidence>
<dbReference type="InterPro" id="IPR024445">
    <property type="entry name" value="Tnp_ISXO2-like"/>
</dbReference>
<keyword evidence="3" id="KW-1185">Reference proteome</keyword>
<sequence length="405" mass="46112">MVLDGEDHGMPAFHAFMAKEDKRIRTAWNSVSAFAQQFNPDDTQCFIVDKGMLEIAAIGAVFPGVPINFCQFHVSQAVERYLRKELGRGASVLQGVLDSFMKQVNTEGYEGVQQYSTRLHAAFIDLNRQQRRQNLAELNEACLRDQFIEGLHDERLRINLKQFISHHPHSSFQELRKTVLSWTPYRYDGLACGRISFDSVRLQAEKADHDVTTFSRTDMEELLAKQEGTLQAVIREQAEMISNLIQTVKELLQFKREVEASMQTDRPQPQQGTGRGFLELVPDRTAATLLPLIQRYIAPGSIINSDGWAAYNNIDTLPVNPPYQHLVVIHDQNFVDPVTGACTNQVECYWKNCKSKFKQMAGVQSTTLESHLDEFLWRQGLPTPQTSANKPALFRKHLLVKKLCF</sequence>
<reference evidence="2 3" key="1">
    <citation type="submission" date="2019-01" db="EMBL/GenBank/DDBJ databases">
        <title>A draft genome assembly of the solar-powered sea slug Elysia chlorotica.</title>
        <authorList>
            <person name="Cai H."/>
            <person name="Li Q."/>
            <person name="Fang X."/>
            <person name="Li J."/>
            <person name="Curtis N.E."/>
            <person name="Altenburger A."/>
            <person name="Shibata T."/>
            <person name="Feng M."/>
            <person name="Maeda T."/>
            <person name="Schwartz J.A."/>
            <person name="Shigenobu S."/>
            <person name="Lundholm N."/>
            <person name="Nishiyama T."/>
            <person name="Yang H."/>
            <person name="Hasebe M."/>
            <person name="Li S."/>
            <person name="Pierce S.K."/>
            <person name="Wang J."/>
        </authorList>
    </citation>
    <scope>NUCLEOTIDE SEQUENCE [LARGE SCALE GENOMIC DNA]</scope>
    <source>
        <strain evidence="2">EC2010</strain>
        <tissue evidence="2">Whole organism of an adult</tissue>
    </source>
</reference>
<dbReference type="EMBL" id="RQTK01000022">
    <property type="protein sequence ID" value="RUS90899.1"/>
    <property type="molecule type" value="Genomic_DNA"/>
</dbReference>
<dbReference type="InterPro" id="IPR053164">
    <property type="entry name" value="IS1016-like_transposase"/>
</dbReference>
<gene>
    <name evidence="2" type="ORF">EGW08_001296</name>
</gene>
<dbReference type="PANTHER" id="PTHR47163:SF2">
    <property type="entry name" value="SI:DKEY-17M8.2"/>
    <property type="match status" value="1"/>
</dbReference>
<dbReference type="Proteomes" id="UP000271974">
    <property type="component" value="Unassembled WGS sequence"/>
</dbReference>
<dbReference type="STRING" id="188477.A0A3S1CF11"/>
<evidence type="ECO:0000259" key="1">
    <source>
        <dbReference type="SMART" id="SM01126"/>
    </source>
</evidence>
<protein>
    <recommendedName>
        <fullName evidence="1">ISXO2-like transposase domain-containing protein</fullName>
    </recommendedName>
</protein>
<proteinExistence type="predicted"/>